<proteinExistence type="inferred from homology"/>
<dbReference type="CDD" id="cd04301">
    <property type="entry name" value="NAT_SF"/>
    <property type="match status" value="1"/>
</dbReference>
<evidence type="ECO:0000256" key="7">
    <source>
        <dbReference type="ARBA" id="ARBA00022679"/>
    </source>
</evidence>
<comment type="catalytic activity">
    <reaction evidence="10">
        <text>N-terminal L-seryl-[histone H2A] + acetyl-CoA = N-terminal N(alpha)-acetyl-L-seryl-[histone H2A] + CoA + H(+)</text>
        <dbReference type="Rhea" id="RHEA:50600"/>
        <dbReference type="Rhea" id="RHEA-COMP:12742"/>
        <dbReference type="Rhea" id="RHEA-COMP:12744"/>
        <dbReference type="ChEBI" id="CHEBI:15378"/>
        <dbReference type="ChEBI" id="CHEBI:57287"/>
        <dbReference type="ChEBI" id="CHEBI:57288"/>
        <dbReference type="ChEBI" id="CHEBI:64738"/>
        <dbReference type="ChEBI" id="CHEBI:83690"/>
        <dbReference type="EC" id="2.3.1.257"/>
    </reaction>
</comment>
<comment type="subcellular location">
    <subcellularLocation>
        <location evidence="2">Cytoplasm</location>
    </subcellularLocation>
    <subcellularLocation>
        <location evidence="1">Nucleus</location>
    </subcellularLocation>
</comment>
<dbReference type="SUPFAM" id="SSF55729">
    <property type="entry name" value="Acyl-CoA N-acyltransferases (Nat)"/>
    <property type="match status" value="1"/>
</dbReference>
<dbReference type="GO" id="GO:0010485">
    <property type="term" value="F:histone H4 acetyltransferase activity"/>
    <property type="evidence" value="ECO:0007669"/>
    <property type="project" value="InterPro"/>
</dbReference>
<comment type="catalytic activity">
    <reaction evidence="11">
        <text>N-terminal L-seryl-[histone H4] + acetyl-CoA = N-terminal N(alpha)-acetyl-L-seryl-[histone H4] + CoA + H(+)</text>
        <dbReference type="Rhea" id="RHEA:50596"/>
        <dbReference type="Rhea" id="RHEA-COMP:12740"/>
        <dbReference type="Rhea" id="RHEA-COMP:12743"/>
        <dbReference type="ChEBI" id="CHEBI:15378"/>
        <dbReference type="ChEBI" id="CHEBI:57287"/>
        <dbReference type="ChEBI" id="CHEBI:57288"/>
        <dbReference type="ChEBI" id="CHEBI:64738"/>
        <dbReference type="ChEBI" id="CHEBI:83690"/>
        <dbReference type="EC" id="2.3.1.257"/>
    </reaction>
</comment>
<dbReference type="EC" id="2.3.1.257" evidence="4"/>
<feature type="compositionally biased region" description="Low complexity" evidence="12">
    <location>
        <begin position="125"/>
        <end position="145"/>
    </location>
</feature>
<dbReference type="PANTHER" id="PTHR20531:SF1">
    <property type="entry name" value="N-ALPHA-ACETYLTRANSFERASE 40"/>
    <property type="match status" value="1"/>
</dbReference>
<dbReference type="GO" id="GO:0005737">
    <property type="term" value="C:cytoplasm"/>
    <property type="evidence" value="ECO:0007669"/>
    <property type="project" value="UniProtKB-SubCell"/>
</dbReference>
<keyword evidence="8" id="KW-0539">Nucleus</keyword>
<dbReference type="InterPro" id="IPR016181">
    <property type="entry name" value="Acyl_CoA_acyltransferase"/>
</dbReference>
<evidence type="ECO:0000256" key="11">
    <source>
        <dbReference type="ARBA" id="ARBA00049524"/>
    </source>
</evidence>
<feature type="domain" description="N-acetyltransferase" evidence="13">
    <location>
        <begin position="116"/>
        <end position="284"/>
    </location>
</feature>
<reference evidence="14" key="1">
    <citation type="journal article" date="2019" name="Plant J.">
        <title>Chlorella vulgaris genome assembly and annotation reveals the molecular basis for metabolic acclimation to high light conditions.</title>
        <authorList>
            <person name="Cecchin M."/>
            <person name="Marcolungo L."/>
            <person name="Rossato M."/>
            <person name="Girolomoni L."/>
            <person name="Cosentino E."/>
            <person name="Cuine S."/>
            <person name="Li-Beisson Y."/>
            <person name="Delledonne M."/>
            <person name="Ballottari M."/>
        </authorList>
    </citation>
    <scope>NUCLEOTIDE SEQUENCE</scope>
    <source>
        <strain evidence="14">211/11P</strain>
    </source>
</reference>
<evidence type="ECO:0000256" key="5">
    <source>
        <dbReference type="ARBA" id="ARBA00015043"/>
    </source>
</evidence>
<dbReference type="InterPro" id="IPR000182">
    <property type="entry name" value="GNAT_dom"/>
</dbReference>
<evidence type="ECO:0000256" key="10">
    <source>
        <dbReference type="ARBA" id="ARBA00047821"/>
    </source>
</evidence>
<comment type="similarity">
    <text evidence="3">Belongs to the acetyltransferase family. NAA40 subfamily.</text>
</comment>
<evidence type="ECO:0000256" key="6">
    <source>
        <dbReference type="ARBA" id="ARBA00022490"/>
    </source>
</evidence>
<name>A0A9D4TGK3_CHLVU</name>
<keyword evidence="9" id="KW-0012">Acyltransferase</keyword>
<evidence type="ECO:0000256" key="9">
    <source>
        <dbReference type="ARBA" id="ARBA00023315"/>
    </source>
</evidence>
<dbReference type="Pfam" id="PF00583">
    <property type="entry name" value="Acetyltransf_1"/>
    <property type="match status" value="1"/>
</dbReference>
<protein>
    <recommendedName>
        <fullName evidence="5">N-alpha-acetyltransferase 40</fullName>
        <ecNumber evidence="4">2.3.1.257</ecNumber>
    </recommendedName>
</protein>
<evidence type="ECO:0000256" key="4">
    <source>
        <dbReference type="ARBA" id="ARBA00012950"/>
    </source>
</evidence>
<dbReference type="GO" id="GO:0005634">
    <property type="term" value="C:nucleus"/>
    <property type="evidence" value="ECO:0007669"/>
    <property type="project" value="UniProtKB-SubCell"/>
</dbReference>
<comment type="caution">
    <text evidence="14">The sequence shown here is derived from an EMBL/GenBank/DDBJ whole genome shotgun (WGS) entry which is preliminary data.</text>
</comment>
<dbReference type="GO" id="GO:1990189">
    <property type="term" value="F:protein N-terminal-serine acetyltransferase activity"/>
    <property type="evidence" value="ECO:0007669"/>
    <property type="project" value="UniProtKB-EC"/>
</dbReference>
<sequence>MAKKAGGKGKEKKLARKAENERAAALVQQLRELNESSANGSQLAAQYPAFQRYDRNGLTAAVHCFGASELPPPLIDWALGLTRHHMAPLYEACPEWGWSDGKKHAELSHPAARFLVVFQDAADKQAPQAQHGPAEQAQAQQQQEASVPLTAGQENVAAAGNIFCGTQQQQRQQEGGAAEAGSELGQPVAFLHFRFEAEDDEAVLYCYEIQVAAAVQGKGLGRFLMQLLELMGRRSGVARLMLTVFHDNVAATAMYRKLGYVLDADSPGFLEPSGGHEYEIMTKRLRQQGTAPPVAPPPAS</sequence>
<dbReference type="GO" id="GO:0043998">
    <property type="term" value="F:histone H2A acetyltransferase activity"/>
    <property type="evidence" value="ECO:0007669"/>
    <property type="project" value="InterPro"/>
</dbReference>
<feature type="region of interest" description="Disordered" evidence="12">
    <location>
        <begin position="1"/>
        <end position="21"/>
    </location>
</feature>
<evidence type="ECO:0000313" key="15">
    <source>
        <dbReference type="Proteomes" id="UP001055712"/>
    </source>
</evidence>
<evidence type="ECO:0000259" key="13">
    <source>
        <dbReference type="PROSITE" id="PS51186"/>
    </source>
</evidence>
<reference evidence="14" key="2">
    <citation type="submission" date="2020-11" db="EMBL/GenBank/DDBJ databases">
        <authorList>
            <person name="Cecchin M."/>
            <person name="Marcolungo L."/>
            <person name="Rossato M."/>
            <person name="Girolomoni L."/>
            <person name="Cosentino E."/>
            <person name="Cuine S."/>
            <person name="Li-Beisson Y."/>
            <person name="Delledonne M."/>
            <person name="Ballottari M."/>
        </authorList>
    </citation>
    <scope>NUCLEOTIDE SEQUENCE</scope>
    <source>
        <strain evidence="14">211/11P</strain>
        <tissue evidence="14">Whole cell</tissue>
    </source>
</reference>
<dbReference type="Gene3D" id="3.40.630.30">
    <property type="match status" value="1"/>
</dbReference>
<evidence type="ECO:0000256" key="1">
    <source>
        <dbReference type="ARBA" id="ARBA00004123"/>
    </source>
</evidence>
<evidence type="ECO:0000256" key="8">
    <source>
        <dbReference type="ARBA" id="ARBA00023242"/>
    </source>
</evidence>
<feature type="compositionally biased region" description="Basic residues" evidence="12">
    <location>
        <begin position="1"/>
        <end position="15"/>
    </location>
</feature>
<dbReference type="InterPro" id="IPR039949">
    <property type="entry name" value="NAA40"/>
</dbReference>
<dbReference type="OrthoDB" id="511246at2759"/>
<dbReference type="PROSITE" id="PS51186">
    <property type="entry name" value="GNAT"/>
    <property type="match status" value="1"/>
</dbReference>
<dbReference type="AlphaFoldDB" id="A0A9D4TGK3"/>
<evidence type="ECO:0000256" key="12">
    <source>
        <dbReference type="SAM" id="MobiDB-lite"/>
    </source>
</evidence>
<keyword evidence="15" id="KW-1185">Reference proteome</keyword>
<feature type="region of interest" description="Disordered" evidence="12">
    <location>
        <begin position="125"/>
        <end position="147"/>
    </location>
</feature>
<accession>A0A9D4TGK3</accession>
<evidence type="ECO:0000313" key="14">
    <source>
        <dbReference type="EMBL" id="KAI3425014.1"/>
    </source>
</evidence>
<keyword evidence="6" id="KW-0963">Cytoplasm</keyword>
<keyword evidence="7" id="KW-0808">Transferase</keyword>
<organism evidence="14 15">
    <name type="scientific">Chlorella vulgaris</name>
    <name type="common">Green alga</name>
    <dbReference type="NCBI Taxonomy" id="3077"/>
    <lineage>
        <taxon>Eukaryota</taxon>
        <taxon>Viridiplantae</taxon>
        <taxon>Chlorophyta</taxon>
        <taxon>core chlorophytes</taxon>
        <taxon>Trebouxiophyceae</taxon>
        <taxon>Chlorellales</taxon>
        <taxon>Chlorellaceae</taxon>
        <taxon>Chlorella clade</taxon>
        <taxon>Chlorella</taxon>
    </lineage>
</organism>
<evidence type="ECO:0000256" key="3">
    <source>
        <dbReference type="ARBA" id="ARBA00008870"/>
    </source>
</evidence>
<dbReference type="EMBL" id="SIDB01000012">
    <property type="protein sequence ID" value="KAI3425014.1"/>
    <property type="molecule type" value="Genomic_DNA"/>
</dbReference>
<dbReference type="PANTHER" id="PTHR20531">
    <property type="entry name" value="N-ALPHA-ACETYLTRANSFERASE 40"/>
    <property type="match status" value="1"/>
</dbReference>
<dbReference type="Proteomes" id="UP001055712">
    <property type="component" value="Unassembled WGS sequence"/>
</dbReference>
<gene>
    <name evidence="14" type="ORF">D9Q98_008396</name>
</gene>
<evidence type="ECO:0000256" key="2">
    <source>
        <dbReference type="ARBA" id="ARBA00004496"/>
    </source>
</evidence>